<evidence type="ECO:0000313" key="2">
    <source>
        <dbReference type="EMBL" id="EDW80179.1"/>
    </source>
</evidence>
<evidence type="ECO:0008006" key="4">
    <source>
        <dbReference type="Google" id="ProtNLM"/>
    </source>
</evidence>
<dbReference type="GO" id="GO:0030686">
    <property type="term" value="C:90S preribosome"/>
    <property type="evidence" value="ECO:0007669"/>
    <property type="project" value="InterPro"/>
</dbReference>
<gene>
    <name evidence="2" type="primary">Dwil\GK24556</name>
    <name evidence="2" type="ORF">Dwil_GK24556</name>
</gene>
<proteinExistence type="predicted"/>
<keyword evidence="1" id="KW-0853">WD repeat</keyword>
<dbReference type="OMA" id="STYITEW"/>
<reference evidence="2 3" key="1">
    <citation type="journal article" date="2007" name="Nature">
        <title>Evolution of genes and genomes on the Drosophila phylogeny.</title>
        <authorList>
            <consortium name="Drosophila 12 Genomes Consortium"/>
            <person name="Clark A.G."/>
            <person name="Eisen M.B."/>
            <person name="Smith D.R."/>
            <person name="Bergman C.M."/>
            <person name="Oliver B."/>
            <person name="Markow T.A."/>
            <person name="Kaufman T.C."/>
            <person name="Kellis M."/>
            <person name="Gelbart W."/>
            <person name="Iyer V.N."/>
            <person name="Pollard D.A."/>
            <person name="Sackton T.B."/>
            <person name="Larracuente A.M."/>
            <person name="Singh N.D."/>
            <person name="Abad J.P."/>
            <person name="Abt D.N."/>
            <person name="Adryan B."/>
            <person name="Aguade M."/>
            <person name="Akashi H."/>
            <person name="Anderson W.W."/>
            <person name="Aquadro C.F."/>
            <person name="Ardell D.H."/>
            <person name="Arguello R."/>
            <person name="Artieri C.G."/>
            <person name="Barbash D.A."/>
            <person name="Barker D."/>
            <person name="Barsanti P."/>
            <person name="Batterham P."/>
            <person name="Batzoglou S."/>
            <person name="Begun D."/>
            <person name="Bhutkar A."/>
            <person name="Blanco E."/>
            <person name="Bosak S.A."/>
            <person name="Bradley R.K."/>
            <person name="Brand A.D."/>
            <person name="Brent M.R."/>
            <person name="Brooks A.N."/>
            <person name="Brown R.H."/>
            <person name="Butlin R.K."/>
            <person name="Caggese C."/>
            <person name="Calvi B.R."/>
            <person name="Bernardo de Carvalho A."/>
            <person name="Caspi A."/>
            <person name="Castrezana S."/>
            <person name="Celniker S.E."/>
            <person name="Chang J.L."/>
            <person name="Chapple C."/>
            <person name="Chatterji S."/>
            <person name="Chinwalla A."/>
            <person name="Civetta A."/>
            <person name="Clifton S.W."/>
            <person name="Comeron J.M."/>
            <person name="Costello J.C."/>
            <person name="Coyne J.A."/>
            <person name="Daub J."/>
            <person name="David R.G."/>
            <person name="Delcher A.L."/>
            <person name="Delehaunty K."/>
            <person name="Do C.B."/>
            <person name="Ebling H."/>
            <person name="Edwards K."/>
            <person name="Eickbush T."/>
            <person name="Evans J.D."/>
            <person name="Filipski A."/>
            <person name="Findeiss S."/>
            <person name="Freyhult E."/>
            <person name="Fulton L."/>
            <person name="Fulton R."/>
            <person name="Garcia A.C."/>
            <person name="Gardiner A."/>
            <person name="Garfield D.A."/>
            <person name="Garvin B.E."/>
            <person name="Gibson G."/>
            <person name="Gilbert D."/>
            <person name="Gnerre S."/>
            <person name="Godfrey J."/>
            <person name="Good R."/>
            <person name="Gotea V."/>
            <person name="Gravely B."/>
            <person name="Greenberg A.J."/>
            <person name="Griffiths-Jones S."/>
            <person name="Gross S."/>
            <person name="Guigo R."/>
            <person name="Gustafson E.A."/>
            <person name="Haerty W."/>
            <person name="Hahn M.W."/>
            <person name="Halligan D.L."/>
            <person name="Halpern A.L."/>
            <person name="Halter G.M."/>
            <person name="Han M.V."/>
            <person name="Heger A."/>
            <person name="Hillier L."/>
            <person name="Hinrichs A.S."/>
            <person name="Holmes I."/>
            <person name="Hoskins R.A."/>
            <person name="Hubisz M.J."/>
            <person name="Hultmark D."/>
            <person name="Huntley M.A."/>
            <person name="Jaffe D.B."/>
            <person name="Jagadeeshan S."/>
            <person name="Jeck W.R."/>
            <person name="Johnson J."/>
            <person name="Jones C.D."/>
            <person name="Jordan W.C."/>
            <person name="Karpen G.H."/>
            <person name="Kataoka E."/>
            <person name="Keightley P.D."/>
            <person name="Kheradpour P."/>
            <person name="Kirkness E.F."/>
            <person name="Koerich L.B."/>
            <person name="Kristiansen K."/>
            <person name="Kudrna D."/>
            <person name="Kulathinal R.J."/>
            <person name="Kumar S."/>
            <person name="Kwok R."/>
            <person name="Lander E."/>
            <person name="Langley C.H."/>
            <person name="Lapoint R."/>
            <person name="Lazzaro B.P."/>
            <person name="Lee S.J."/>
            <person name="Levesque L."/>
            <person name="Li R."/>
            <person name="Lin C.F."/>
            <person name="Lin M.F."/>
            <person name="Lindblad-Toh K."/>
            <person name="Llopart A."/>
            <person name="Long M."/>
            <person name="Low L."/>
            <person name="Lozovsky E."/>
            <person name="Lu J."/>
            <person name="Luo M."/>
            <person name="Machado C.A."/>
            <person name="Makalowski W."/>
            <person name="Marzo M."/>
            <person name="Matsuda M."/>
            <person name="Matzkin L."/>
            <person name="McAllister B."/>
            <person name="McBride C.S."/>
            <person name="McKernan B."/>
            <person name="McKernan K."/>
            <person name="Mendez-Lago M."/>
            <person name="Minx P."/>
            <person name="Mollenhauer M.U."/>
            <person name="Montooth K."/>
            <person name="Mount S.M."/>
            <person name="Mu X."/>
            <person name="Myers E."/>
            <person name="Negre B."/>
            <person name="Newfeld S."/>
            <person name="Nielsen R."/>
            <person name="Noor M.A."/>
            <person name="O'Grady P."/>
            <person name="Pachter L."/>
            <person name="Papaceit M."/>
            <person name="Parisi M.J."/>
            <person name="Parisi M."/>
            <person name="Parts L."/>
            <person name="Pedersen J.S."/>
            <person name="Pesole G."/>
            <person name="Phillippy A.M."/>
            <person name="Ponting C.P."/>
            <person name="Pop M."/>
            <person name="Porcelli D."/>
            <person name="Powell J.R."/>
            <person name="Prohaska S."/>
            <person name="Pruitt K."/>
            <person name="Puig M."/>
            <person name="Quesneville H."/>
            <person name="Ram K.R."/>
            <person name="Rand D."/>
            <person name="Rasmussen M.D."/>
            <person name="Reed L.K."/>
            <person name="Reenan R."/>
            <person name="Reily A."/>
            <person name="Remington K.A."/>
            <person name="Rieger T.T."/>
            <person name="Ritchie M.G."/>
            <person name="Robin C."/>
            <person name="Rogers Y.H."/>
            <person name="Rohde C."/>
            <person name="Rozas J."/>
            <person name="Rubenfield M.J."/>
            <person name="Ruiz A."/>
            <person name="Russo S."/>
            <person name="Salzberg S.L."/>
            <person name="Sanchez-Gracia A."/>
            <person name="Saranga D.J."/>
            <person name="Sato H."/>
            <person name="Schaeffer S.W."/>
            <person name="Schatz M.C."/>
            <person name="Schlenke T."/>
            <person name="Schwartz R."/>
            <person name="Segarra C."/>
            <person name="Singh R.S."/>
            <person name="Sirot L."/>
            <person name="Sirota M."/>
            <person name="Sisneros N.B."/>
            <person name="Smith C.D."/>
            <person name="Smith T.F."/>
            <person name="Spieth J."/>
            <person name="Stage D.E."/>
            <person name="Stark A."/>
            <person name="Stephan W."/>
            <person name="Strausberg R.L."/>
            <person name="Strempel S."/>
            <person name="Sturgill D."/>
            <person name="Sutton G."/>
            <person name="Sutton G.G."/>
            <person name="Tao W."/>
            <person name="Teichmann S."/>
            <person name="Tobari Y.N."/>
            <person name="Tomimura Y."/>
            <person name="Tsolas J.M."/>
            <person name="Valente V.L."/>
            <person name="Venter E."/>
            <person name="Venter J.C."/>
            <person name="Vicario S."/>
            <person name="Vieira F.G."/>
            <person name="Vilella A.J."/>
            <person name="Villasante A."/>
            <person name="Walenz B."/>
            <person name="Wang J."/>
            <person name="Wasserman M."/>
            <person name="Watts T."/>
            <person name="Wilson D."/>
            <person name="Wilson R.K."/>
            <person name="Wing R.A."/>
            <person name="Wolfner M.F."/>
            <person name="Wong A."/>
            <person name="Wong G.K."/>
            <person name="Wu C.I."/>
            <person name="Wu G."/>
            <person name="Yamamoto D."/>
            <person name="Yang H.P."/>
            <person name="Yang S.P."/>
            <person name="Yorke J.A."/>
            <person name="Yoshida K."/>
            <person name="Zdobnov E."/>
            <person name="Zhang P."/>
            <person name="Zhang Y."/>
            <person name="Zimin A.V."/>
            <person name="Baldwin J."/>
            <person name="Abdouelleil A."/>
            <person name="Abdulkadir J."/>
            <person name="Abebe A."/>
            <person name="Abera B."/>
            <person name="Abreu J."/>
            <person name="Acer S.C."/>
            <person name="Aftuck L."/>
            <person name="Alexander A."/>
            <person name="An P."/>
            <person name="Anderson E."/>
            <person name="Anderson S."/>
            <person name="Arachi H."/>
            <person name="Azer M."/>
            <person name="Bachantsang P."/>
            <person name="Barry A."/>
            <person name="Bayul T."/>
            <person name="Berlin A."/>
            <person name="Bessette D."/>
            <person name="Bloom T."/>
            <person name="Blye J."/>
            <person name="Boguslavskiy L."/>
            <person name="Bonnet C."/>
            <person name="Boukhgalter B."/>
            <person name="Bourzgui I."/>
            <person name="Brown A."/>
            <person name="Cahill P."/>
            <person name="Channer S."/>
            <person name="Cheshatsang Y."/>
            <person name="Chuda L."/>
            <person name="Citroen M."/>
            <person name="Collymore A."/>
            <person name="Cooke P."/>
            <person name="Costello M."/>
            <person name="D'Aco K."/>
            <person name="Daza R."/>
            <person name="De Haan G."/>
            <person name="DeGray S."/>
            <person name="DeMaso C."/>
            <person name="Dhargay N."/>
            <person name="Dooley K."/>
            <person name="Dooley E."/>
            <person name="Doricent M."/>
            <person name="Dorje P."/>
            <person name="Dorjee K."/>
            <person name="Dupes A."/>
            <person name="Elong R."/>
            <person name="Falk J."/>
            <person name="Farina A."/>
            <person name="Faro S."/>
            <person name="Ferguson D."/>
            <person name="Fisher S."/>
            <person name="Foley C.D."/>
            <person name="Franke A."/>
            <person name="Friedrich D."/>
            <person name="Gadbois L."/>
            <person name="Gearin G."/>
            <person name="Gearin C.R."/>
            <person name="Giannoukos G."/>
            <person name="Goode T."/>
            <person name="Graham J."/>
            <person name="Grandbois E."/>
            <person name="Grewal S."/>
            <person name="Gyaltsen K."/>
            <person name="Hafez N."/>
            <person name="Hagos B."/>
            <person name="Hall J."/>
            <person name="Henson C."/>
            <person name="Hollinger A."/>
            <person name="Honan T."/>
            <person name="Huard M.D."/>
            <person name="Hughes L."/>
            <person name="Hurhula B."/>
            <person name="Husby M.E."/>
            <person name="Kamat A."/>
            <person name="Kanga B."/>
            <person name="Kashin S."/>
            <person name="Khazanovich D."/>
            <person name="Kisner P."/>
            <person name="Lance K."/>
            <person name="Lara M."/>
            <person name="Lee W."/>
            <person name="Lennon N."/>
            <person name="Letendre F."/>
            <person name="LeVine R."/>
            <person name="Lipovsky A."/>
            <person name="Liu X."/>
            <person name="Liu J."/>
            <person name="Liu S."/>
            <person name="Lokyitsang T."/>
            <person name="Lokyitsang Y."/>
            <person name="Lubonja R."/>
            <person name="Lui A."/>
            <person name="MacDonald P."/>
            <person name="Magnisalis V."/>
            <person name="Maru K."/>
            <person name="Matthews C."/>
            <person name="McCusker W."/>
            <person name="McDonough S."/>
            <person name="Mehta T."/>
            <person name="Meldrim J."/>
            <person name="Meneus L."/>
            <person name="Mihai O."/>
            <person name="Mihalev A."/>
            <person name="Mihova T."/>
            <person name="Mittelman R."/>
            <person name="Mlenga V."/>
            <person name="Montmayeur A."/>
            <person name="Mulrain L."/>
            <person name="Navidi A."/>
            <person name="Naylor J."/>
            <person name="Negash T."/>
            <person name="Nguyen T."/>
            <person name="Nguyen N."/>
            <person name="Nicol R."/>
            <person name="Norbu C."/>
            <person name="Norbu N."/>
            <person name="Novod N."/>
            <person name="O'Neill B."/>
            <person name="Osman S."/>
            <person name="Markiewicz E."/>
            <person name="Oyono O.L."/>
            <person name="Patti C."/>
            <person name="Phunkhang P."/>
            <person name="Pierre F."/>
            <person name="Priest M."/>
            <person name="Raghuraman S."/>
            <person name="Rege F."/>
            <person name="Reyes R."/>
            <person name="Rise C."/>
            <person name="Rogov P."/>
            <person name="Ross K."/>
            <person name="Ryan E."/>
            <person name="Settipalli S."/>
            <person name="Shea T."/>
            <person name="Sherpa N."/>
            <person name="Shi L."/>
            <person name="Shih D."/>
            <person name="Sparrow T."/>
            <person name="Spaulding J."/>
            <person name="Stalker J."/>
            <person name="Stange-Thomann N."/>
            <person name="Stavropoulos S."/>
            <person name="Stone C."/>
            <person name="Strader C."/>
            <person name="Tesfaye S."/>
            <person name="Thomson T."/>
            <person name="Thoulutsang Y."/>
            <person name="Thoulutsang D."/>
            <person name="Topham K."/>
            <person name="Topping I."/>
            <person name="Tsamla T."/>
            <person name="Vassiliev H."/>
            <person name="Vo A."/>
            <person name="Wangchuk T."/>
            <person name="Wangdi T."/>
            <person name="Weiand M."/>
            <person name="Wilkinson J."/>
            <person name="Wilson A."/>
            <person name="Yadav S."/>
            <person name="Young G."/>
            <person name="Yu Q."/>
            <person name="Zembek L."/>
            <person name="Zhong D."/>
            <person name="Zimmer A."/>
            <person name="Zwirko Z."/>
            <person name="Jaffe D.B."/>
            <person name="Alvarez P."/>
            <person name="Brockman W."/>
            <person name="Butler J."/>
            <person name="Chin C."/>
            <person name="Gnerre S."/>
            <person name="Grabherr M."/>
            <person name="Kleber M."/>
            <person name="Mauceli E."/>
            <person name="MacCallum I."/>
        </authorList>
    </citation>
    <scope>NUCLEOTIDE SEQUENCE [LARGE SCALE GENOMIC DNA]</scope>
    <source>
        <strain evidence="3">Tucson 14030-0811.24</strain>
    </source>
</reference>
<dbReference type="InterPro" id="IPR011047">
    <property type="entry name" value="Quinoprotein_ADH-like_sf"/>
</dbReference>
<dbReference type="HOGENOM" id="CLU_002392_3_0_1"/>
<dbReference type="EMBL" id="CH964168">
    <property type="protein sequence ID" value="EDW80179.1"/>
    <property type="molecule type" value="Genomic_DNA"/>
</dbReference>
<dbReference type="GO" id="GO:0032040">
    <property type="term" value="C:small-subunit processome"/>
    <property type="evidence" value="ECO:0007669"/>
    <property type="project" value="TreeGrafter"/>
</dbReference>
<dbReference type="PhylomeDB" id="B4N740"/>
<dbReference type="KEGG" id="dwi:6646436"/>
<dbReference type="GO" id="GO:0000462">
    <property type="term" value="P:maturation of SSU-rRNA from tricistronic rRNA transcript (SSU-rRNA, 5.8S rRNA, LSU-rRNA)"/>
    <property type="evidence" value="ECO:0007669"/>
    <property type="project" value="InterPro"/>
</dbReference>
<protein>
    <recommendedName>
        <fullName evidence="4">WD repeat-containing protein 55 homolog</fullName>
    </recommendedName>
</protein>
<dbReference type="InterPro" id="IPR046351">
    <property type="entry name" value="UTP4"/>
</dbReference>
<dbReference type="Gene3D" id="2.130.10.10">
    <property type="entry name" value="YVTN repeat-like/Quinoprotein amine dehydrogenase"/>
    <property type="match status" value="3"/>
</dbReference>
<dbReference type="eggNOG" id="KOG2048">
    <property type="taxonomic scope" value="Eukaryota"/>
</dbReference>
<dbReference type="InterPro" id="IPR015943">
    <property type="entry name" value="WD40/YVTN_repeat-like_dom_sf"/>
</dbReference>
<keyword evidence="3" id="KW-1185">Reference proteome</keyword>
<dbReference type="GO" id="GO:0003723">
    <property type="term" value="F:RNA binding"/>
    <property type="evidence" value="ECO:0007669"/>
    <property type="project" value="TreeGrafter"/>
</dbReference>
<dbReference type="AlphaFoldDB" id="B4N740"/>
<dbReference type="SMR" id="B4N740"/>
<dbReference type="PANTHER" id="PTHR44163">
    <property type="entry name" value="U3 SMALL NUCLEOLAR RNA-ASSOCIATED PROTEIN 4 HOMOLOG"/>
    <property type="match status" value="1"/>
</dbReference>
<dbReference type="SUPFAM" id="SSF50998">
    <property type="entry name" value="Quinoprotein alcohol dehydrogenase-like"/>
    <property type="match status" value="1"/>
</dbReference>
<evidence type="ECO:0000313" key="3">
    <source>
        <dbReference type="Proteomes" id="UP000007798"/>
    </source>
</evidence>
<dbReference type="Pfam" id="PF00400">
    <property type="entry name" value="WD40"/>
    <property type="match status" value="2"/>
</dbReference>
<evidence type="ECO:0000256" key="1">
    <source>
        <dbReference type="PROSITE-ProRule" id="PRU00221"/>
    </source>
</evidence>
<dbReference type="PROSITE" id="PS50082">
    <property type="entry name" value="WD_REPEATS_2"/>
    <property type="match status" value="1"/>
</dbReference>
<dbReference type="OrthoDB" id="8883818at2759"/>
<organism evidence="2 3">
    <name type="scientific">Drosophila willistoni</name>
    <name type="common">Fruit fly</name>
    <dbReference type="NCBI Taxonomy" id="7260"/>
    <lineage>
        <taxon>Eukaryota</taxon>
        <taxon>Metazoa</taxon>
        <taxon>Ecdysozoa</taxon>
        <taxon>Arthropoda</taxon>
        <taxon>Hexapoda</taxon>
        <taxon>Insecta</taxon>
        <taxon>Pterygota</taxon>
        <taxon>Neoptera</taxon>
        <taxon>Endopterygota</taxon>
        <taxon>Diptera</taxon>
        <taxon>Brachycera</taxon>
        <taxon>Muscomorpha</taxon>
        <taxon>Ephydroidea</taxon>
        <taxon>Drosophilidae</taxon>
        <taxon>Drosophila</taxon>
        <taxon>Sophophora</taxon>
    </lineage>
</organism>
<dbReference type="FunCoup" id="B4N740">
    <property type="interactions" value="1151"/>
</dbReference>
<dbReference type="GO" id="GO:0034455">
    <property type="term" value="C:t-UTP complex"/>
    <property type="evidence" value="ECO:0007669"/>
    <property type="project" value="TreeGrafter"/>
</dbReference>
<name>B4N740_DROWI</name>
<dbReference type="STRING" id="7260.B4N740"/>
<feature type="repeat" description="WD" evidence="1">
    <location>
        <begin position="498"/>
        <end position="523"/>
    </location>
</feature>
<accession>B4N740</accession>
<dbReference type="InParanoid" id="B4N740"/>
<sequence>MKPDFKEAPQEGGRQQLHNVRFYTIRPRGIDCMAYNKSEKSLAVCREGYFIELWNLQHTPYLDRVIYLQRKARVEDLAWSGKRLFTVSLQGKLIEWNVEKGEAVAKISPTGNAIWCVAVNLAGTDLAVGTEEGHINILSIENNEITHKSIFVKQRGRVLCCKFDKSGKRLVTGCEGYVKIWNVAKGTTIHTMTLSDKQVIVWSILVLSDNTIITGDSAGFVSVWNGQNGTQIERQQVLDKNVFALAINEDENRLACSGMQPPLIRILNKTQIKREDATFDRWIKFLQRDPHKHYVKSLAMIPNGRIVSGGQDGILTISPSERMRGYACQHAPFLKGSVVSVAAAQKLVLLRYSNSLHLWRLGTAKQKETIKPGLRMNTLAIGHTEDLLLEQPPQKLVQLNVRQYKFCRASAISPDGKWICYSTHKELRLYRLHTDILSIQRKFQSTTNKLHTDHIIFSADSQRLVVLNQNQAKFFAISEDNLTFLYHVMLGPTITANVNHLLLSPCGNYLVAASSDNVVAIWQHKENRHPNFKLLLTLPRHQAGTTALAMHENEPRLVVAYADGRIVEYDLLNSCFTCESEEYLINTTHSFVIKGIVLDSNNPNMFIVYNELYIYSMEKYSNNEDNHLAKSAKLSKESRAVVAKKPMSLKVKSKILRHHLVHVARLNANELVNVSIQTSNLLASLPPPYERKKFGAS</sequence>
<dbReference type="Proteomes" id="UP000007798">
    <property type="component" value="Unassembled WGS sequence"/>
</dbReference>
<dbReference type="PANTHER" id="PTHR44163:SF1">
    <property type="entry name" value="U3 SMALL NUCLEOLAR RNA-ASSOCIATED PROTEIN 4 HOMOLOG"/>
    <property type="match status" value="1"/>
</dbReference>
<dbReference type="InterPro" id="IPR001680">
    <property type="entry name" value="WD40_rpt"/>
</dbReference>
<dbReference type="SMART" id="SM00320">
    <property type="entry name" value="WD40"/>
    <property type="match status" value="8"/>
</dbReference>